<dbReference type="AlphaFoldDB" id="A0A1G9LCR5"/>
<dbReference type="EMBL" id="FNGV01000002">
    <property type="protein sequence ID" value="SDL59684.1"/>
    <property type="molecule type" value="Genomic_DNA"/>
</dbReference>
<name>A0A1G9LCR5_9FLAO</name>
<gene>
    <name evidence="1" type="ORF">SAMN04488514_10210</name>
</gene>
<dbReference type="OrthoDB" id="893367at2"/>
<protein>
    <recommendedName>
        <fullName evidence="3">DUF4258 domain-containing protein</fullName>
    </recommendedName>
</protein>
<keyword evidence="2" id="KW-1185">Reference proteome</keyword>
<sequence length="130" mass="15254">MKTHNLNLPESKKKITWKVQSEKLHKSAELSYQHSTHSFKRSRQRNISDKDISLAIEYGEAYFKQGMIFYVIGENSIPRYLNLKHRPKNIVIIVSGNSNCLITCYRSKNPFKHIKKKQNHLTNRRIDLAA</sequence>
<accession>A0A1G9LCR5</accession>
<evidence type="ECO:0000313" key="1">
    <source>
        <dbReference type="EMBL" id="SDL59684.1"/>
    </source>
</evidence>
<reference evidence="2" key="1">
    <citation type="submission" date="2016-10" db="EMBL/GenBank/DDBJ databases">
        <authorList>
            <person name="Varghese N."/>
            <person name="Submissions S."/>
        </authorList>
    </citation>
    <scope>NUCLEOTIDE SEQUENCE [LARGE SCALE GENOMIC DNA]</scope>
    <source>
        <strain evidence="2">DSM 19886</strain>
    </source>
</reference>
<proteinExistence type="predicted"/>
<evidence type="ECO:0008006" key="3">
    <source>
        <dbReference type="Google" id="ProtNLM"/>
    </source>
</evidence>
<evidence type="ECO:0000313" key="2">
    <source>
        <dbReference type="Proteomes" id="UP000199440"/>
    </source>
</evidence>
<organism evidence="1 2">
    <name type="scientific">Kriegella aquimaris</name>
    <dbReference type="NCBI Taxonomy" id="192904"/>
    <lineage>
        <taxon>Bacteria</taxon>
        <taxon>Pseudomonadati</taxon>
        <taxon>Bacteroidota</taxon>
        <taxon>Flavobacteriia</taxon>
        <taxon>Flavobacteriales</taxon>
        <taxon>Flavobacteriaceae</taxon>
        <taxon>Kriegella</taxon>
    </lineage>
</organism>
<dbReference type="Proteomes" id="UP000199440">
    <property type="component" value="Unassembled WGS sequence"/>
</dbReference>